<reference evidence="3 4" key="1">
    <citation type="submission" date="2019-03" db="EMBL/GenBank/DDBJ databases">
        <title>Genomic Encyclopedia of Type Strains, Phase IV (KMG-IV): sequencing the most valuable type-strain genomes for metagenomic binning, comparative biology and taxonomic classification.</title>
        <authorList>
            <person name="Goeker M."/>
        </authorList>
    </citation>
    <scope>NUCLEOTIDE SEQUENCE [LARGE SCALE GENOMIC DNA]</scope>
    <source>
        <strain evidence="3 4">DSM 21667</strain>
    </source>
</reference>
<sequence>MYTSRQSSAFCAATRASACVLVALAVLAFPAGAAQAQSPQPQAKAERSQTGSRIVRKTENSAEPTQLMETVTVGSVRNAREAQLERRAADTDTHIPALPQRAGDAFLDDDAASN</sequence>
<name>A0A4R6Z2D2_9GAMM</name>
<proteinExistence type="predicted"/>
<evidence type="ECO:0008006" key="5">
    <source>
        <dbReference type="Google" id="ProtNLM"/>
    </source>
</evidence>
<comment type="caution">
    <text evidence="3">The sequence shown here is derived from an EMBL/GenBank/DDBJ whole genome shotgun (WGS) entry which is preliminary data.</text>
</comment>
<dbReference type="AlphaFoldDB" id="A0A4R6Z2D2"/>
<dbReference type="EMBL" id="SNZH01000004">
    <property type="protein sequence ID" value="TDR45741.1"/>
    <property type="molecule type" value="Genomic_DNA"/>
</dbReference>
<feature type="region of interest" description="Disordered" evidence="1">
    <location>
        <begin position="33"/>
        <end position="67"/>
    </location>
</feature>
<gene>
    <name evidence="3" type="ORF">DFR29_104169</name>
</gene>
<feature type="signal peptide" evidence="2">
    <location>
        <begin position="1"/>
        <end position="33"/>
    </location>
</feature>
<evidence type="ECO:0000256" key="1">
    <source>
        <dbReference type="SAM" id="MobiDB-lite"/>
    </source>
</evidence>
<evidence type="ECO:0000313" key="3">
    <source>
        <dbReference type="EMBL" id="TDR45741.1"/>
    </source>
</evidence>
<feature type="chain" id="PRO_5020342961" description="DUF4148 domain-containing protein" evidence="2">
    <location>
        <begin position="34"/>
        <end position="114"/>
    </location>
</feature>
<accession>A0A4R6Z2D2</accession>
<evidence type="ECO:0000256" key="2">
    <source>
        <dbReference type="SAM" id="SignalP"/>
    </source>
</evidence>
<feature type="region of interest" description="Disordered" evidence="1">
    <location>
        <begin position="83"/>
        <end position="114"/>
    </location>
</feature>
<evidence type="ECO:0000313" key="4">
    <source>
        <dbReference type="Proteomes" id="UP000295293"/>
    </source>
</evidence>
<feature type="compositionally biased region" description="Low complexity" evidence="1">
    <location>
        <begin position="33"/>
        <end position="43"/>
    </location>
</feature>
<dbReference type="Proteomes" id="UP000295293">
    <property type="component" value="Unassembled WGS sequence"/>
</dbReference>
<keyword evidence="2" id="KW-0732">Signal</keyword>
<organism evidence="3 4">
    <name type="scientific">Tahibacter aquaticus</name>
    <dbReference type="NCBI Taxonomy" id="520092"/>
    <lineage>
        <taxon>Bacteria</taxon>
        <taxon>Pseudomonadati</taxon>
        <taxon>Pseudomonadota</taxon>
        <taxon>Gammaproteobacteria</taxon>
        <taxon>Lysobacterales</taxon>
        <taxon>Rhodanobacteraceae</taxon>
        <taxon>Tahibacter</taxon>
    </lineage>
</organism>
<keyword evidence="4" id="KW-1185">Reference proteome</keyword>
<feature type="compositionally biased region" description="Basic and acidic residues" evidence="1">
    <location>
        <begin position="83"/>
        <end position="93"/>
    </location>
</feature>
<dbReference type="RefSeq" id="WP_133818109.1">
    <property type="nucleotide sequence ID" value="NZ_SNZH01000004.1"/>
</dbReference>
<protein>
    <recommendedName>
        <fullName evidence="5">DUF4148 domain-containing protein</fullName>
    </recommendedName>
</protein>